<dbReference type="EMBL" id="MZMT01000040">
    <property type="protein sequence ID" value="PIO43398.1"/>
    <property type="molecule type" value="Genomic_DNA"/>
</dbReference>
<organism evidence="2 3">
    <name type="scientific">Phyllobacterium zundukense</name>
    <dbReference type="NCBI Taxonomy" id="1867719"/>
    <lineage>
        <taxon>Bacteria</taxon>
        <taxon>Pseudomonadati</taxon>
        <taxon>Pseudomonadota</taxon>
        <taxon>Alphaproteobacteria</taxon>
        <taxon>Hyphomicrobiales</taxon>
        <taxon>Phyllobacteriaceae</taxon>
        <taxon>Phyllobacterium</taxon>
    </lineage>
</organism>
<evidence type="ECO:0008006" key="4">
    <source>
        <dbReference type="Google" id="ProtNLM"/>
    </source>
</evidence>
<dbReference type="OrthoDB" id="8374944at2"/>
<reference evidence="2 3" key="1">
    <citation type="journal article" date="2017" name="Int J Environ Stud">
        <title>Does the Miocene-Pliocene relict legume Oxytropis triphylla form nitrogen-fixing nodules with a combination of bacterial strains?</title>
        <authorList>
            <person name="Safronova V."/>
            <person name="Belimov A."/>
            <person name="Sazanova A."/>
            <person name="Kuznetsova I."/>
            <person name="Popova J."/>
            <person name="Andronov E."/>
            <person name="Verkhozina A."/>
            <person name="Tikhonovich I."/>
        </authorList>
    </citation>
    <scope>NUCLEOTIDE SEQUENCE [LARGE SCALE GENOMIC DNA]</scope>
    <source>
        <strain evidence="2 3">Tri-38</strain>
    </source>
</reference>
<accession>A0A2N9VV80</accession>
<dbReference type="AlphaFoldDB" id="A0A2N9VV80"/>
<dbReference type="PROSITE" id="PS51257">
    <property type="entry name" value="PROKAR_LIPOPROTEIN"/>
    <property type="match status" value="1"/>
</dbReference>
<dbReference type="KEGG" id="pht:BLM14_19865"/>
<gene>
    <name evidence="2" type="ORF">B5P45_17950</name>
</gene>
<proteinExistence type="predicted"/>
<comment type="caution">
    <text evidence="2">The sequence shown here is derived from an EMBL/GenBank/DDBJ whole genome shotgun (WGS) entry which is preliminary data.</text>
</comment>
<evidence type="ECO:0000256" key="1">
    <source>
        <dbReference type="SAM" id="SignalP"/>
    </source>
</evidence>
<evidence type="ECO:0000313" key="3">
    <source>
        <dbReference type="Proteomes" id="UP000232163"/>
    </source>
</evidence>
<feature type="chain" id="PRO_5014673588" description="Lipoprotein" evidence="1">
    <location>
        <begin position="27"/>
        <end position="154"/>
    </location>
</feature>
<feature type="signal peptide" evidence="1">
    <location>
        <begin position="1"/>
        <end position="26"/>
    </location>
</feature>
<evidence type="ECO:0000313" key="2">
    <source>
        <dbReference type="EMBL" id="PIO43398.1"/>
    </source>
</evidence>
<dbReference type="Proteomes" id="UP000232163">
    <property type="component" value="Unassembled WGS sequence"/>
</dbReference>
<protein>
    <recommendedName>
        <fullName evidence="4">Lipoprotein</fullName>
    </recommendedName>
</protein>
<name>A0A2N9VV80_9HYPH</name>
<dbReference type="RefSeq" id="WP_100001676.1">
    <property type="nucleotide sequence ID" value="NZ_CP017941.1"/>
</dbReference>
<sequence length="154" mass="16828">MKTGKAMLKKQGWAACSMIAALGILAGCASQPVHRMLPPEPYANLQLRNCKAYPGFTECRLMLLTQYGPVSFGPVQSNGRPSAYQYQVLGCAPLQWAVPHLPNYNCEISEMGGGLSTGTVLVKGGTAVRLAKHFGDIQQLDYRWKKDPWSRVNG</sequence>
<keyword evidence="1" id="KW-0732">Signal</keyword>
<keyword evidence="3" id="KW-1185">Reference proteome</keyword>